<accession>X1C380</accession>
<comment type="caution">
    <text evidence="1">The sequence shown here is derived from an EMBL/GenBank/DDBJ whole genome shotgun (WGS) entry which is preliminary data.</text>
</comment>
<proteinExistence type="predicted"/>
<evidence type="ECO:0000313" key="1">
    <source>
        <dbReference type="EMBL" id="GAG78851.1"/>
    </source>
</evidence>
<dbReference type="EMBL" id="BART01010945">
    <property type="protein sequence ID" value="GAG78851.1"/>
    <property type="molecule type" value="Genomic_DNA"/>
</dbReference>
<dbReference type="AlphaFoldDB" id="X1C380"/>
<gene>
    <name evidence="1" type="ORF">S01H4_23556</name>
</gene>
<reference evidence="1" key="1">
    <citation type="journal article" date="2014" name="Front. Microbiol.">
        <title>High frequency of phylogenetically diverse reductive dehalogenase-homologous genes in deep subseafloor sedimentary metagenomes.</title>
        <authorList>
            <person name="Kawai M."/>
            <person name="Futagami T."/>
            <person name="Toyoda A."/>
            <person name="Takaki Y."/>
            <person name="Nishi S."/>
            <person name="Hori S."/>
            <person name="Arai W."/>
            <person name="Tsubouchi T."/>
            <person name="Morono Y."/>
            <person name="Uchiyama I."/>
            <person name="Ito T."/>
            <person name="Fujiyama A."/>
            <person name="Inagaki F."/>
            <person name="Takami H."/>
        </authorList>
    </citation>
    <scope>NUCLEOTIDE SEQUENCE</scope>
    <source>
        <strain evidence="1">Expedition CK06-06</strain>
    </source>
</reference>
<organism evidence="1">
    <name type="scientific">marine sediment metagenome</name>
    <dbReference type="NCBI Taxonomy" id="412755"/>
    <lineage>
        <taxon>unclassified sequences</taxon>
        <taxon>metagenomes</taxon>
        <taxon>ecological metagenomes</taxon>
    </lineage>
</organism>
<name>X1C380_9ZZZZ</name>
<sequence length="31" mass="3324">TSSGEATATLARVEKTRLNNKINPGAIIHIF</sequence>
<feature type="non-terminal residue" evidence="1">
    <location>
        <position position="1"/>
    </location>
</feature>
<protein>
    <submittedName>
        <fullName evidence="1">Uncharacterized protein</fullName>
    </submittedName>
</protein>